<comment type="subcellular location">
    <subcellularLocation>
        <location evidence="1 6">Membrane</location>
        <topology evidence="1 6">Multi-pass membrane protein</topology>
    </subcellularLocation>
</comment>
<evidence type="ECO:0000256" key="6">
    <source>
        <dbReference type="RuleBase" id="RU310713"/>
    </source>
</evidence>
<feature type="domain" description="TMC" evidence="8">
    <location>
        <begin position="324"/>
        <end position="434"/>
    </location>
</feature>
<dbReference type="EMBL" id="JAACNH010000009">
    <property type="protein sequence ID" value="KAG8432979.1"/>
    <property type="molecule type" value="Genomic_DNA"/>
</dbReference>
<feature type="transmembrane region" description="Helical" evidence="6">
    <location>
        <begin position="197"/>
        <end position="226"/>
    </location>
</feature>
<dbReference type="OrthoDB" id="1936208at2759"/>
<feature type="transmembrane region" description="Helical" evidence="6">
    <location>
        <begin position="281"/>
        <end position="301"/>
    </location>
</feature>
<keyword evidence="10" id="KW-1185">Reference proteome</keyword>
<dbReference type="InterPro" id="IPR038900">
    <property type="entry name" value="TMC"/>
</dbReference>
<feature type="region of interest" description="Disordered" evidence="7">
    <location>
        <begin position="1"/>
        <end position="21"/>
    </location>
</feature>
<evidence type="ECO:0000313" key="10">
    <source>
        <dbReference type="Proteomes" id="UP000812440"/>
    </source>
</evidence>
<comment type="similarity">
    <text evidence="2 6">Belongs to the TMC family.</text>
</comment>
<gene>
    <name evidence="9" type="ORF">GDO86_017302</name>
</gene>
<organism evidence="9 10">
    <name type="scientific">Hymenochirus boettgeri</name>
    <name type="common">Congo dwarf clawed frog</name>
    <dbReference type="NCBI Taxonomy" id="247094"/>
    <lineage>
        <taxon>Eukaryota</taxon>
        <taxon>Metazoa</taxon>
        <taxon>Chordata</taxon>
        <taxon>Craniata</taxon>
        <taxon>Vertebrata</taxon>
        <taxon>Euteleostomi</taxon>
        <taxon>Amphibia</taxon>
        <taxon>Batrachia</taxon>
        <taxon>Anura</taxon>
        <taxon>Pipoidea</taxon>
        <taxon>Pipidae</taxon>
        <taxon>Pipinae</taxon>
        <taxon>Hymenochirus</taxon>
    </lineage>
</organism>
<evidence type="ECO:0000256" key="7">
    <source>
        <dbReference type="SAM" id="MobiDB-lite"/>
    </source>
</evidence>
<evidence type="ECO:0000256" key="4">
    <source>
        <dbReference type="ARBA" id="ARBA00022989"/>
    </source>
</evidence>
<name>A0A8T2IJN1_9PIPI</name>
<dbReference type="PANTHER" id="PTHR23302:SF42">
    <property type="entry name" value="TRANSMEMBRANE CHANNEL-LIKE PROTEIN 7"/>
    <property type="match status" value="1"/>
</dbReference>
<dbReference type="InterPro" id="IPR012496">
    <property type="entry name" value="TMC_dom"/>
</dbReference>
<sequence>MARRVPDSPSNAGDNDVFLPEGSAEPVSDLLHELPSYQSLLRRKVSYYGTIDRRRSTNQFRTSVSVDQSIFEPENDGATIPLREHPLCIQEKRKIREQQKLRTLYISGWSQWKESSQNSCRKLRDDITELFSHLILWRGNIRSIEDSECTQYSPGGYGLLYFYHNIIDLLSGTTDLAEERIRQRKQKRTRGETFRIYCLRLFLNMIVIAVLGGSFYAIYVATIYSLEYSNTASGSSADPINLLVEYLPSIVITIANFITPLIFETIVRYEDYSPAFEIRFTLIRCVFVRLASIAVLLISLWTRITSCQSQRCSLCGYNYKLYPCWESRVGQEMYKLMIFDFLIIVAVTLFIEFPRKLIVTFCSSKLVQWWGQQEFEIPQNVLEIVYGQTICWIGIFYSPLLPAIATVKYFIIFYIKKITLMENCRPATRPFRASSSNFFFQLILLIGLVLACIPVGFGIAYIPASKACGLFINFNTSWEIIPFTVNTFPSGLQKVIYIIASESFAVPFFLLTCLVMFYFIALAGAHKRVVEQLQEQLAMESRDKIFLIRRLTEVHHIKI</sequence>
<comment type="caution">
    <text evidence="9">The sequence shown here is derived from an EMBL/GenBank/DDBJ whole genome shotgun (WGS) entry which is preliminary data.</text>
</comment>
<evidence type="ECO:0000256" key="2">
    <source>
        <dbReference type="ARBA" id="ARBA00006510"/>
    </source>
</evidence>
<accession>A0A8T2IJN1</accession>
<keyword evidence="3 6" id="KW-0812">Transmembrane</keyword>
<proteinExistence type="inferred from homology"/>
<evidence type="ECO:0000256" key="3">
    <source>
        <dbReference type="ARBA" id="ARBA00022692"/>
    </source>
</evidence>
<evidence type="ECO:0000259" key="8">
    <source>
        <dbReference type="Pfam" id="PF07810"/>
    </source>
</evidence>
<dbReference type="GO" id="GO:0005886">
    <property type="term" value="C:plasma membrane"/>
    <property type="evidence" value="ECO:0007669"/>
    <property type="project" value="InterPro"/>
</dbReference>
<feature type="transmembrane region" description="Helical" evidence="6">
    <location>
        <begin position="246"/>
        <end position="269"/>
    </location>
</feature>
<evidence type="ECO:0000313" key="9">
    <source>
        <dbReference type="EMBL" id="KAG8432979.1"/>
    </source>
</evidence>
<evidence type="ECO:0000256" key="5">
    <source>
        <dbReference type="ARBA" id="ARBA00023136"/>
    </source>
</evidence>
<protein>
    <recommendedName>
        <fullName evidence="6">Transmembrane channel-like protein</fullName>
    </recommendedName>
</protein>
<dbReference type="Pfam" id="PF07810">
    <property type="entry name" value="TMC"/>
    <property type="match status" value="1"/>
</dbReference>
<dbReference type="Proteomes" id="UP000812440">
    <property type="component" value="Chromosome 9"/>
</dbReference>
<reference evidence="9" key="1">
    <citation type="thesis" date="2020" institute="ProQuest LLC" country="789 East Eisenhower Parkway, Ann Arbor, MI, USA">
        <title>Comparative Genomics and Chromosome Evolution.</title>
        <authorList>
            <person name="Mudd A.B."/>
        </authorList>
    </citation>
    <scope>NUCLEOTIDE SEQUENCE</scope>
    <source>
        <strain evidence="9">Female2</strain>
        <tissue evidence="9">Blood</tissue>
    </source>
</reference>
<dbReference type="GO" id="GO:0008381">
    <property type="term" value="F:mechanosensitive monoatomic ion channel activity"/>
    <property type="evidence" value="ECO:0007669"/>
    <property type="project" value="TreeGrafter"/>
</dbReference>
<feature type="transmembrane region" description="Helical" evidence="6">
    <location>
        <begin position="333"/>
        <end position="351"/>
    </location>
</feature>
<dbReference type="PANTHER" id="PTHR23302">
    <property type="entry name" value="TRANSMEMBRANE CHANNEL-RELATED"/>
    <property type="match status" value="1"/>
</dbReference>
<evidence type="ECO:0000256" key="1">
    <source>
        <dbReference type="ARBA" id="ARBA00004141"/>
    </source>
</evidence>
<keyword evidence="4 6" id="KW-1133">Transmembrane helix</keyword>
<feature type="transmembrane region" description="Helical" evidence="6">
    <location>
        <begin position="495"/>
        <end position="520"/>
    </location>
</feature>
<keyword evidence="5 6" id="KW-0472">Membrane</keyword>
<feature type="transmembrane region" description="Helical" evidence="6">
    <location>
        <begin position="438"/>
        <end position="462"/>
    </location>
</feature>
<dbReference type="AlphaFoldDB" id="A0A8T2IJN1"/>